<evidence type="ECO:0000256" key="1">
    <source>
        <dbReference type="SAM" id="MobiDB-lite"/>
    </source>
</evidence>
<dbReference type="EMBL" id="CM007387">
    <property type="protein sequence ID" value="ONK64862.1"/>
    <property type="molecule type" value="Genomic_DNA"/>
</dbReference>
<accession>A0A5P1EG77</accession>
<evidence type="ECO:0000313" key="2">
    <source>
        <dbReference type="EMBL" id="ONK64862.1"/>
    </source>
</evidence>
<feature type="region of interest" description="Disordered" evidence="1">
    <location>
        <begin position="139"/>
        <end position="174"/>
    </location>
</feature>
<reference evidence="3" key="1">
    <citation type="journal article" date="2017" name="Nat. Commun.">
        <title>The asparagus genome sheds light on the origin and evolution of a young Y chromosome.</title>
        <authorList>
            <person name="Harkess A."/>
            <person name="Zhou J."/>
            <person name="Xu C."/>
            <person name="Bowers J.E."/>
            <person name="Van der Hulst R."/>
            <person name="Ayyampalayam S."/>
            <person name="Mercati F."/>
            <person name="Riccardi P."/>
            <person name="McKain M.R."/>
            <person name="Kakrana A."/>
            <person name="Tang H."/>
            <person name="Ray J."/>
            <person name="Groenendijk J."/>
            <person name="Arikit S."/>
            <person name="Mathioni S.M."/>
            <person name="Nakano M."/>
            <person name="Shan H."/>
            <person name="Telgmann-Rauber A."/>
            <person name="Kanno A."/>
            <person name="Yue Z."/>
            <person name="Chen H."/>
            <person name="Li W."/>
            <person name="Chen Y."/>
            <person name="Xu X."/>
            <person name="Zhang Y."/>
            <person name="Luo S."/>
            <person name="Chen H."/>
            <person name="Gao J."/>
            <person name="Mao Z."/>
            <person name="Pires J.C."/>
            <person name="Luo M."/>
            <person name="Kudrna D."/>
            <person name="Wing R.A."/>
            <person name="Meyers B.C."/>
            <person name="Yi K."/>
            <person name="Kong H."/>
            <person name="Lavrijsen P."/>
            <person name="Sunseri F."/>
            <person name="Falavigna A."/>
            <person name="Ye Y."/>
            <person name="Leebens-Mack J.H."/>
            <person name="Chen G."/>
        </authorList>
    </citation>
    <scope>NUCLEOTIDE SEQUENCE [LARGE SCALE GENOMIC DNA]</scope>
    <source>
        <strain evidence="3">cv. DH0086</strain>
    </source>
</reference>
<protein>
    <submittedName>
        <fullName evidence="2">Uncharacterized protein</fullName>
    </submittedName>
</protein>
<dbReference type="Proteomes" id="UP000243459">
    <property type="component" value="Chromosome 7"/>
</dbReference>
<dbReference type="AlphaFoldDB" id="A0A5P1EG77"/>
<organism evidence="2 3">
    <name type="scientific">Asparagus officinalis</name>
    <name type="common">Garden asparagus</name>
    <dbReference type="NCBI Taxonomy" id="4686"/>
    <lineage>
        <taxon>Eukaryota</taxon>
        <taxon>Viridiplantae</taxon>
        <taxon>Streptophyta</taxon>
        <taxon>Embryophyta</taxon>
        <taxon>Tracheophyta</taxon>
        <taxon>Spermatophyta</taxon>
        <taxon>Magnoliopsida</taxon>
        <taxon>Liliopsida</taxon>
        <taxon>Asparagales</taxon>
        <taxon>Asparagaceae</taxon>
        <taxon>Asparagoideae</taxon>
        <taxon>Asparagus</taxon>
    </lineage>
</organism>
<feature type="compositionally biased region" description="Polar residues" evidence="1">
    <location>
        <begin position="154"/>
        <end position="164"/>
    </location>
</feature>
<keyword evidence="3" id="KW-1185">Reference proteome</keyword>
<name>A0A5P1EG77_ASPOF</name>
<proteinExistence type="predicted"/>
<evidence type="ECO:0000313" key="3">
    <source>
        <dbReference type="Proteomes" id="UP000243459"/>
    </source>
</evidence>
<dbReference type="Gramene" id="ONK64862">
    <property type="protein sequence ID" value="ONK64862"/>
    <property type="gene ID" value="A4U43_C07F30750"/>
</dbReference>
<sequence>MVVARGRSYDCKRRHGDEIWTIGGWRAGLGCCSGVAYQSGCTRRWSRGGASGYGGGLVSGVGSDDRWDLVAGVRVISMGEIRGVANVFFHIDLALFGTRASGFPMAKQVHGHGRGGHRGGSWWTSWCVGKREFGGQREPMAARSMQCGERRSQKAGSKTPTASDAVQVADRRGV</sequence>
<gene>
    <name evidence="2" type="ORF">A4U43_C07F30750</name>
</gene>